<sequence>MGLGDREVINRLRRVSPSTWADLVSILLLVYVIFWALHPSLLFSNTTITGGDTGAHVAMPAYMRDHLGFPWHLTSWYPGWFDGMPLYTYYFVLPDFLAVLASFVIPFAIAMKLATALGSLIMPLSAYVMGRLFRAPRPIPVALAAATLPFLFSSAFTIAGGNLFSTLAGEYSYSVSLSLAMVAIGLFARGLQEHRGRWIAAAALSASLAAHVLPWMFALAGIGLLWIFELMNRDRRLDRATGEELNAPFGRGHRRRSTAFVFSTGIVSFGLSAWWVLPFVTTQSLTNSMGYTNFDTSTFHAVFTKLGWWSESGGSTGTRAIIIVAALGFIWAFATANRLGIFLSGLAVLSLVAYMVDPQGALYNERLVPFWYLSIYLLAGWFVGSVLDALINRRTNRRRAEWQRWEDYYNTEGIESVDNPEPVTQPRFWSPLLIAVFAILMVVAPLSPTLGSLLHVKAGPDQVPNWSAWNYSGYEQKASWPEYNDLITKMKIQSAKYGCGQAMWEYSSDEGRFGTPMALMLLPYWTDNCVGSMEGLTFESSPTVPYHFLDQAELAEAGKSSNPMVGLSYGTTNVNLGIDHLQMLGVKYFMAFSPSVVTAAAINPNLQEIDTTRLWDNGGVQWHIYLVKDSHVVEGVKTLPNVVSDISSRQAWLAANQSWWLDPQQWPTMLASDGPANWPRTTNPLRTTRKGVLPVVVTNVDKQDQSISFDVNKTGIPVLVKISYYPRWHVSGATGPYRVSPNLMVVVPTSKHVSMVYGNTAAGTWGSWITFITVLFGVRALWRRRSWNRLGNGPRN</sequence>
<evidence type="ECO:0000256" key="1">
    <source>
        <dbReference type="SAM" id="Phobius"/>
    </source>
</evidence>
<feature type="transmembrane region" description="Helical" evidence="1">
    <location>
        <begin position="116"/>
        <end position="133"/>
    </location>
</feature>
<accession>A0A6J6WMH7</accession>
<feature type="transmembrane region" description="Helical" evidence="1">
    <location>
        <begin position="428"/>
        <end position="447"/>
    </location>
</feature>
<feature type="transmembrane region" description="Helical" evidence="1">
    <location>
        <begin position="368"/>
        <end position="391"/>
    </location>
</feature>
<feature type="transmembrane region" description="Helical" evidence="1">
    <location>
        <begin position="198"/>
        <end position="228"/>
    </location>
</feature>
<feature type="transmembrane region" description="Helical" evidence="1">
    <location>
        <begin position="20"/>
        <end position="37"/>
    </location>
</feature>
<evidence type="ECO:0000313" key="2">
    <source>
        <dbReference type="EMBL" id="CAB4785920.1"/>
    </source>
</evidence>
<keyword evidence="1" id="KW-1133">Transmembrane helix</keyword>
<organism evidence="2">
    <name type="scientific">freshwater metagenome</name>
    <dbReference type="NCBI Taxonomy" id="449393"/>
    <lineage>
        <taxon>unclassified sequences</taxon>
        <taxon>metagenomes</taxon>
        <taxon>ecological metagenomes</taxon>
    </lineage>
</organism>
<name>A0A6J6WMH7_9ZZZZ</name>
<gene>
    <name evidence="2" type="ORF">UFOPK2958_00830</name>
</gene>
<protein>
    <submittedName>
        <fullName evidence="2">Unannotated protein</fullName>
    </submittedName>
</protein>
<keyword evidence="1" id="KW-0472">Membrane</keyword>
<feature type="transmembrane region" description="Helical" evidence="1">
    <location>
        <begin position="139"/>
        <end position="159"/>
    </location>
</feature>
<feature type="transmembrane region" description="Helical" evidence="1">
    <location>
        <begin position="339"/>
        <end position="356"/>
    </location>
</feature>
<proteinExistence type="predicted"/>
<feature type="transmembrane region" description="Helical" evidence="1">
    <location>
        <begin position="171"/>
        <end position="192"/>
    </location>
</feature>
<dbReference type="EMBL" id="CAFAAB010000085">
    <property type="protein sequence ID" value="CAB4785920.1"/>
    <property type="molecule type" value="Genomic_DNA"/>
</dbReference>
<reference evidence="2" key="1">
    <citation type="submission" date="2020-05" db="EMBL/GenBank/DDBJ databases">
        <authorList>
            <person name="Chiriac C."/>
            <person name="Salcher M."/>
            <person name="Ghai R."/>
            <person name="Kavagutti S V."/>
        </authorList>
    </citation>
    <scope>NUCLEOTIDE SEQUENCE</scope>
</reference>
<feature type="transmembrane region" description="Helical" evidence="1">
    <location>
        <begin position="259"/>
        <end position="277"/>
    </location>
</feature>
<dbReference type="AlphaFoldDB" id="A0A6J6WMH7"/>
<feature type="transmembrane region" description="Helical" evidence="1">
    <location>
        <begin position="765"/>
        <end position="782"/>
    </location>
</feature>
<keyword evidence="1" id="KW-0812">Transmembrane</keyword>
<feature type="transmembrane region" description="Helical" evidence="1">
    <location>
        <begin position="316"/>
        <end position="334"/>
    </location>
</feature>
<feature type="transmembrane region" description="Helical" evidence="1">
    <location>
        <begin position="87"/>
        <end position="109"/>
    </location>
</feature>